<gene>
    <name evidence="1" type="ORF">SPELUC_LOCUS2182</name>
</gene>
<keyword evidence="2" id="KW-1185">Reference proteome</keyword>
<organism evidence="1 2">
    <name type="scientific">Cetraspora pellucida</name>
    <dbReference type="NCBI Taxonomy" id="1433469"/>
    <lineage>
        <taxon>Eukaryota</taxon>
        <taxon>Fungi</taxon>
        <taxon>Fungi incertae sedis</taxon>
        <taxon>Mucoromycota</taxon>
        <taxon>Glomeromycotina</taxon>
        <taxon>Glomeromycetes</taxon>
        <taxon>Diversisporales</taxon>
        <taxon>Gigasporaceae</taxon>
        <taxon>Cetraspora</taxon>
    </lineage>
</organism>
<dbReference type="Proteomes" id="UP000789366">
    <property type="component" value="Unassembled WGS sequence"/>
</dbReference>
<accession>A0ACA9KMA8</accession>
<proteinExistence type="predicted"/>
<comment type="caution">
    <text evidence="1">The sequence shown here is derived from an EMBL/GenBank/DDBJ whole genome shotgun (WGS) entry which is preliminary data.</text>
</comment>
<name>A0ACA9KMA8_9GLOM</name>
<protein>
    <submittedName>
        <fullName evidence="1">5323_t:CDS:1</fullName>
    </submittedName>
</protein>
<evidence type="ECO:0000313" key="2">
    <source>
        <dbReference type="Proteomes" id="UP000789366"/>
    </source>
</evidence>
<evidence type="ECO:0000313" key="1">
    <source>
        <dbReference type="EMBL" id="CAG8482373.1"/>
    </source>
</evidence>
<reference evidence="1" key="1">
    <citation type="submission" date="2021-06" db="EMBL/GenBank/DDBJ databases">
        <authorList>
            <person name="Kallberg Y."/>
            <person name="Tangrot J."/>
            <person name="Rosling A."/>
        </authorList>
    </citation>
    <scope>NUCLEOTIDE SEQUENCE</scope>
    <source>
        <strain evidence="1">28 12/20/2015</strain>
    </source>
</reference>
<dbReference type="EMBL" id="CAJVPW010001375">
    <property type="protein sequence ID" value="CAG8482373.1"/>
    <property type="molecule type" value="Genomic_DNA"/>
</dbReference>
<sequence length="47" mass="5820">MYNLPVYNPYDNLILSVLDIYTCLFQENYFEKYVNMIISLWTVMQRF</sequence>